<dbReference type="Pfam" id="PF02472">
    <property type="entry name" value="ExbD"/>
    <property type="match status" value="1"/>
</dbReference>
<dbReference type="InterPro" id="IPR003400">
    <property type="entry name" value="ExbD"/>
</dbReference>
<keyword evidence="6" id="KW-0472">Membrane</keyword>
<evidence type="ECO:0000256" key="7">
    <source>
        <dbReference type="RuleBase" id="RU003879"/>
    </source>
</evidence>
<dbReference type="RefSeq" id="WP_271432682.1">
    <property type="nucleotide sequence ID" value="NZ_JAQIOY010000003.1"/>
</dbReference>
<name>A0ABT4XTU8_9RHOB</name>
<evidence type="ECO:0000313" key="9">
    <source>
        <dbReference type="Proteomes" id="UP001210720"/>
    </source>
</evidence>
<keyword evidence="5" id="KW-1133">Transmembrane helix</keyword>
<dbReference type="PANTHER" id="PTHR30558">
    <property type="entry name" value="EXBD MEMBRANE COMPONENT OF PMF-DRIVEN MACROMOLECULE IMPORT SYSTEM"/>
    <property type="match status" value="1"/>
</dbReference>
<dbReference type="EMBL" id="JAQIOY010000003">
    <property type="protein sequence ID" value="MDA7425342.1"/>
    <property type="molecule type" value="Genomic_DNA"/>
</dbReference>
<proteinExistence type="inferred from homology"/>
<keyword evidence="9" id="KW-1185">Reference proteome</keyword>
<comment type="subcellular location">
    <subcellularLocation>
        <location evidence="1">Cell membrane</location>
        <topology evidence="1">Single-pass membrane protein</topology>
    </subcellularLocation>
    <subcellularLocation>
        <location evidence="7">Cell membrane</location>
        <topology evidence="7">Single-pass type II membrane protein</topology>
    </subcellularLocation>
</comment>
<sequence>MLNLADHNPRRRRPSLTPMIDVVFLLLVFFMLAARFGAPVSQPVELGGQGAGYTGAPRLVTVLPDRLLLNGIEVADLAGALQPLVADPSDVIALRAGDNVTVQRLITVLSDLRAAGYTGAAVVE</sequence>
<evidence type="ECO:0000256" key="6">
    <source>
        <dbReference type="ARBA" id="ARBA00023136"/>
    </source>
</evidence>
<gene>
    <name evidence="8" type="ORF">PFY00_11435</name>
</gene>
<protein>
    <submittedName>
        <fullName evidence="8">Biopolymer transporter ExbD</fullName>
    </submittedName>
</protein>
<evidence type="ECO:0000256" key="2">
    <source>
        <dbReference type="ARBA" id="ARBA00005811"/>
    </source>
</evidence>
<keyword evidence="7" id="KW-0813">Transport</keyword>
<keyword evidence="3" id="KW-1003">Cell membrane</keyword>
<evidence type="ECO:0000256" key="4">
    <source>
        <dbReference type="ARBA" id="ARBA00022692"/>
    </source>
</evidence>
<dbReference type="Proteomes" id="UP001210720">
    <property type="component" value="Unassembled WGS sequence"/>
</dbReference>
<evidence type="ECO:0000313" key="8">
    <source>
        <dbReference type="EMBL" id="MDA7425342.1"/>
    </source>
</evidence>
<comment type="caution">
    <text evidence="8">The sequence shown here is derived from an EMBL/GenBank/DDBJ whole genome shotgun (WGS) entry which is preliminary data.</text>
</comment>
<dbReference type="PANTHER" id="PTHR30558:SF3">
    <property type="entry name" value="BIOPOLYMER TRANSPORT PROTEIN EXBD-RELATED"/>
    <property type="match status" value="1"/>
</dbReference>
<evidence type="ECO:0000256" key="3">
    <source>
        <dbReference type="ARBA" id="ARBA00022475"/>
    </source>
</evidence>
<keyword evidence="4 7" id="KW-0812">Transmembrane</keyword>
<keyword evidence="7" id="KW-0653">Protein transport</keyword>
<evidence type="ECO:0000256" key="1">
    <source>
        <dbReference type="ARBA" id="ARBA00004162"/>
    </source>
</evidence>
<reference evidence="8 9" key="1">
    <citation type="submission" date="2023-01" db="EMBL/GenBank/DDBJ databases">
        <title>Thalassococcus onchidii sp. nov., isolated from a marine invertebrate from the South China Sea.</title>
        <authorList>
            <person name="Xu S."/>
            <person name="Liu Z."/>
            <person name="Xu Y."/>
        </authorList>
    </citation>
    <scope>NUCLEOTIDE SEQUENCE [LARGE SCALE GENOMIC DNA]</scope>
    <source>
        <strain evidence="8 9">KCTC 32084</strain>
    </source>
</reference>
<comment type="similarity">
    <text evidence="2 7">Belongs to the ExbD/TolR family.</text>
</comment>
<accession>A0ABT4XTU8</accession>
<organism evidence="8 9">
    <name type="scientific">Thalassococcus lentus</name>
    <dbReference type="NCBI Taxonomy" id="1210524"/>
    <lineage>
        <taxon>Bacteria</taxon>
        <taxon>Pseudomonadati</taxon>
        <taxon>Pseudomonadota</taxon>
        <taxon>Alphaproteobacteria</taxon>
        <taxon>Rhodobacterales</taxon>
        <taxon>Roseobacteraceae</taxon>
        <taxon>Thalassococcus</taxon>
    </lineage>
</organism>
<evidence type="ECO:0000256" key="5">
    <source>
        <dbReference type="ARBA" id="ARBA00022989"/>
    </source>
</evidence>